<dbReference type="Gene3D" id="2.70.98.10">
    <property type="match status" value="1"/>
</dbReference>
<dbReference type="Proteomes" id="UP000319040">
    <property type="component" value="Unassembled WGS sequence"/>
</dbReference>
<evidence type="ECO:0000259" key="5">
    <source>
        <dbReference type="Pfam" id="PF17678"/>
    </source>
</evidence>
<dbReference type="InterPro" id="IPR005887">
    <property type="entry name" value="GH92_a_mannosidase_put"/>
</dbReference>
<sequence length="758" mass="86181">MYRSKVLSLFLVALVLLVASCSGKIEKKPGNALIGYVDPFIGTGFHGHTFPGPVMPHGMVQPGPDTRLNGWDASSGYHYSDSTIYGFSQTHLSGTGIGDMGDLLLLPFTGEEDDKPIALFDKKDEHAEVGYYKVRFKNFDVEAELTAGMRVAYHRYMFSGKETKRVLLDVGHILQRTWGHSNMANEFEIIDRQTIRGLKYSKGWAQDHRVYFYLRFSSPFILNEVNINGDDVDASAESYQGKNVHAYLQFEELKTDEALEIKIGISAVDMEGAENNLKSEMPNWDFKALKERNQKAWEKELERIKVFTGDKDKKTTFYTALYHSLIAPMIYQDADGRYRGMDLQIHQAKEGHTNNTVYSLWDTFRALHPLMTIINEKKSVDWVNNLLVKYQEGDFLPKWPLCANYTGTMVAYPAVANIADALSKELPGINKQLALEASVNSARYKPELIANVTHIGKRELMPLYNKFVDAGTYIPADSIAKSVSYGLEMAYYDWCIAQIAKLTGDEELYHEFDKRGQYYRFYFDKETGFMRGKNADGTWVTPFHPRYSSHDESEYVEGNAWQWTWFVPHDLNGFVDLFPDKAHFIQKLDSLFTTSSEVLGEDASDDITGLIGQYAHGNEPSHHIAYFYTYLGQAWKTQELVDKILHEFYPPTPEGIIGNEDCGQMSAWYILNAMGFYQLTPGDPTYVISRPLFNKVEIALENDKVFTIQVENNSKANKYVQHASLNGTPLPELLFGHKDIKKGGLLKIIMGDKPKFNN</sequence>
<dbReference type="GO" id="GO:0005975">
    <property type="term" value="P:carbohydrate metabolic process"/>
    <property type="evidence" value="ECO:0007669"/>
    <property type="project" value="InterPro"/>
</dbReference>
<comment type="cofactor">
    <cofactor evidence="1">
        <name>Ca(2+)</name>
        <dbReference type="ChEBI" id="CHEBI:29108"/>
    </cofactor>
</comment>
<dbReference type="PANTHER" id="PTHR12143">
    <property type="entry name" value="PEPTIDE N-GLYCANASE PNGASE -RELATED"/>
    <property type="match status" value="1"/>
</dbReference>
<feature type="domain" description="Glycosyl hydrolase family 92" evidence="4">
    <location>
        <begin position="272"/>
        <end position="752"/>
    </location>
</feature>
<evidence type="ECO:0000256" key="1">
    <source>
        <dbReference type="ARBA" id="ARBA00001913"/>
    </source>
</evidence>
<dbReference type="InterPro" id="IPR014718">
    <property type="entry name" value="GH-type_carb-bd"/>
</dbReference>
<protein>
    <submittedName>
        <fullName evidence="6">Alpha-1,2-mannosidase, putative</fullName>
    </submittedName>
</protein>
<dbReference type="InterPro" id="IPR008928">
    <property type="entry name" value="6-hairpin_glycosidase_sf"/>
</dbReference>
<dbReference type="SUPFAM" id="SSF48208">
    <property type="entry name" value="Six-hairpin glycosidases"/>
    <property type="match status" value="1"/>
</dbReference>
<dbReference type="InterPro" id="IPR050883">
    <property type="entry name" value="PNGase"/>
</dbReference>
<dbReference type="FunFam" id="3.30.2080.10:FF:000001">
    <property type="entry name" value="Alpha-1,2-mannosidase subfamily"/>
    <property type="match status" value="1"/>
</dbReference>
<reference evidence="6 7" key="1">
    <citation type="submission" date="2017-05" db="EMBL/GenBank/DDBJ databases">
        <authorList>
            <person name="Varghese N."/>
            <person name="Submissions S."/>
        </authorList>
    </citation>
    <scope>NUCLEOTIDE SEQUENCE [LARGE SCALE GENOMIC DNA]</scope>
    <source>
        <strain evidence="6 7">DSM 27040</strain>
    </source>
</reference>
<dbReference type="Pfam" id="PF07971">
    <property type="entry name" value="Glyco_hydro_92"/>
    <property type="match status" value="1"/>
</dbReference>
<dbReference type="EMBL" id="FXTB01000004">
    <property type="protein sequence ID" value="SMO65678.1"/>
    <property type="molecule type" value="Genomic_DNA"/>
</dbReference>
<evidence type="ECO:0000256" key="2">
    <source>
        <dbReference type="ARBA" id="ARBA00011245"/>
    </source>
</evidence>
<comment type="subunit">
    <text evidence="2">Monomer.</text>
</comment>
<evidence type="ECO:0000259" key="4">
    <source>
        <dbReference type="Pfam" id="PF07971"/>
    </source>
</evidence>
<dbReference type="GO" id="GO:0000224">
    <property type="term" value="F:peptide-N4-(N-acetyl-beta-glucosaminyl)asparagine amidase activity"/>
    <property type="evidence" value="ECO:0007669"/>
    <property type="project" value="TreeGrafter"/>
</dbReference>
<dbReference type="Gene3D" id="1.20.1050.60">
    <property type="entry name" value="alpha-1,2-mannosidase"/>
    <property type="match status" value="1"/>
</dbReference>
<dbReference type="InterPro" id="IPR041371">
    <property type="entry name" value="GH92_N"/>
</dbReference>
<dbReference type="PROSITE" id="PS51257">
    <property type="entry name" value="PROKAR_LIPOPROTEIN"/>
    <property type="match status" value="1"/>
</dbReference>
<evidence type="ECO:0000313" key="7">
    <source>
        <dbReference type="Proteomes" id="UP000319040"/>
    </source>
</evidence>
<evidence type="ECO:0000313" key="6">
    <source>
        <dbReference type="EMBL" id="SMO65678.1"/>
    </source>
</evidence>
<dbReference type="GO" id="GO:0006516">
    <property type="term" value="P:glycoprotein catabolic process"/>
    <property type="evidence" value="ECO:0007669"/>
    <property type="project" value="TreeGrafter"/>
</dbReference>
<evidence type="ECO:0000256" key="3">
    <source>
        <dbReference type="ARBA" id="ARBA00022837"/>
    </source>
</evidence>
<dbReference type="Gene3D" id="1.20.1610.10">
    <property type="entry name" value="alpha-1,2-mannosidases domains"/>
    <property type="match status" value="1"/>
</dbReference>
<dbReference type="GO" id="GO:0005829">
    <property type="term" value="C:cytosol"/>
    <property type="evidence" value="ECO:0007669"/>
    <property type="project" value="TreeGrafter"/>
</dbReference>
<gene>
    <name evidence="6" type="ORF">SAMN06265379_104132</name>
</gene>
<dbReference type="AlphaFoldDB" id="A0A521D1X4"/>
<name>A0A521D1X4_SACCC</name>
<feature type="domain" description="Glycosyl hydrolase family 92 N-terminal" evidence="5">
    <location>
        <begin position="36"/>
        <end position="266"/>
    </location>
</feature>
<dbReference type="Gene3D" id="3.30.2080.10">
    <property type="entry name" value="GH92 mannosidase domain"/>
    <property type="match status" value="1"/>
</dbReference>
<dbReference type="Pfam" id="PF17678">
    <property type="entry name" value="Glyco_hydro_92N"/>
    <property type="match status" value="1"/>
</dbReference>
<keyword evidence="7" id="KW-1185">Reference proteome</keyword>
<dbReference type="InterPro" id="IPR012939">
    <property type="entry name" value="Glyco_hydro_92"/>
</dbReference>
<proteinExistence type="predicted"/>
<dbReference type="RefSeq" id="WP_142533287.1">
    <property type="nucleotide sequence ID" value="NZ_FXTB01000004.1"/>
</dbReference>
<organism evidence="6 7">
    <name type="scientific">Saccharicrinis carchari</name>
    <dbReference type="NCBI Taxonomy" id="1168039"/>
    <lineage>
        <taxon>Bacteria</taxon>
        <taxon>Pseudomonadati</taxon>
        <taxon>Bacteroidota</taxon>
        <taxon>Bacteroidia</taxon>
        <taxon>Marinilabiliales</taxon>
        <taxon>Marinilabiliaceae</taxon>
        <taxon>Saccharicrinis</taxon>
    </lineage>
</organism>
<accession>A0A521D1X4</accession>
<dbReference type="OrthoDB" id="9762711at2"/>
<keyword evidence="3" id="KW-0106">Calcium</keyword>
<dbReference type="PANTHER" id="PTHR12143:SF39">
    <property type="entry name" value="SECRETED PROTEIN"/>
    <property type="match status" value="1"/>
</dbReference>
<dbReference type="GO" id="GO:0030246">
    <property type="term" value="F:carbohydrate binding"/>
    <property type="evidence" value="ECO:0007669"/>
    <property type="project" value="InterPro"/>
</dbReference>
<dbReference type="NCBIfam" id="TIGR01180">
    <property type="entry name" value="aman2_put"/>
    <property type="match status" value="1"/>
</dbReference>